<evidence type="ECO:0000313" key="5">
    <source>
        <dbReference type="Proteomes" id="UP001626550"/>
    </source>
</evidence>
<evidence type="ECO:0000313" key="4">
    <source>
        <dbReference type="EMBL" id="KAL3317377.1"/>
    </source>
</evidence>
<proteinExistence type="inferred from homology"/>
<reference evidence="4 5" key="1">
    <citation type="submission" date="2024-11" db="EMBL/GenBank/DDBJ databases">
        <title>Adaptive evolution of stress response genes in parasites aligns with host niche diversity.</title>
        <authorList>
            <person name="Hahn C."/>
            <person name="Resl P."/>
        </authorList>
    </citation>
    <scope>NUCLEOTIDE SEQUENCE [LARGE SCALE GENOMIC DNA]</scope>
    <source>
        <strain evidence="4">EGGRZ-B1_66</strain>
        <tissue evidence="4">Body</tissue>
    </source>
</reference>
<dbReference type="PANTHER" id="PTHR12634:SF8">
    <property type="entry name" value="FIERY MOUNTAIN, ISOFORM D"/>
    <property type="match status" value="1"/>
</dbReference>
<evidence type="ECO:0000256" key="1">
    <source>
        <dbReference type="ARBA" id="ARBA00006180"/>
    </source>
</evidence>
<keyword evidence="2" id="KW-0131">Cell cycle</keyword>
<evidence type="ECO:0000256" key="2">
    <source>
        <dbReference type="ARBA" id="ARBA00023306"/>
    </source>
</evidence>
<protein>
    <submittedName>
        <fullName evidence="4">Uncharacterized protein</fullName>
    </submittedName>
</protein>
<dbReference type="Pfam" id="PF04499">
    <property type="entry name" value="SAPS"/>
    <property type="match status" value="1"/>
</dbReference>
<name>A0ABD2QDR5_9PLAT</name>
<dbReference type="PANTHER" id="PTHR12634">
    <property type="entry name" value="SIT4 YEAST -ASSOCIATING PROTEIN-RELATED"/>
    <property type="match status" value="1"/>
</dbReference>
<dbReference type="EMBL" id="JBJKFK010000393">
    <property type="protein sequence ID" value="KAL3317377.1"/>
    <property type="molecule type" value="Genomic_DNA"/>
</dbReference>
<keyword evidence="5" id="KW-1185">Reference proteome</keyword>
<gene>
    <name evidence="4" type="ORF">Ciccas_003972</name>
</gene>
<sequence>MFWSAAELSFESEEILKSDVLLFKPSAVSDFVSRLLNLESDSAVFAIPWFVDEGALFKLVNYFSVDFSEDFQDMTATFFDQFFVNLRDHLQSEQRDSVRELTKQVTTSDFVQPLLDALICGQAHLPVNAARVLLALIDKRKKETSFPLGSGLGDFGNVYDLFSEANVRSNADDSSAASASVEDPKQKHVQESTELVYRLLCEPSYLERLRKALLTSSSEDKAIFSWNRVALCQFLSAVVSCDCPRELDWRKARESASQKTNTNNNHPIMLFSQFAKAPTDKFGKPQISDQAKLQLLQSLLDEQIVKTVMDLTIEFSNCTFLHETMRKLIDCVFVYAGFEHITQHEASAVVDEAESLPVKQPELVRRLFTETRAIEWLVKMRHKFSWASLPNVKPGYFGHVLLFVNEIAAFEKECGGGLDDCASEADVKEFRDLIEEEIVKLKEATDSTWDTSCLNSAMQSMAMDISFLNLAAQATPSNIMQIFGESFMQKEFNGPLSFSSFRAMDGDALEKNESASSDDEPSPNENDDDDDDSSDDSNNDSDDKNDLTTAPRIIKQIKSDPKV</sequence>
<dbReference type="AlphaFoldDB" id="A0ABD2QDR5"/>
<feature type="compositionally biased region" description="Acidic residues" evidence="3">
    <location>
        <begin position="516"/>
        <end position="540"/>
    </location>
</feature>
<feature type="region of interest" description="Disordered" evidence="3">
    <location>
        <begin position="508"/>
        <end position="563"/>
    </location>
</feature>
<dbReference type="Proteomes" id="UP001626550">
    <property type="component" value="Unassembled WGS sequence"/>
</dbReference>
<comment type="caution">
    <text evidence="4">The sequence shown here is derived from an EMBL/GenBank/DDBJ whole genome shotgun (WGS) entry which is preliminary data.</text>
</comment>
<accession>A0ABD2QDR5</accession>
<evidence type="ECO:0000256" key="3">
    <source>
        <dbReference type="SAM" id="MobiDB-lite"/>
    </source>
</evidence>
<organism evidence="4 5">
    <name type="scientific">Cichlidogyrus casuarinus</name>
    <dbReference type="NCBI Taxonomy" id="1844966"/>
    <lineage>
        <taxon>Eukaryota</taxon>
        <taxon>Metazoa</taxon>
        <taxon>Spiralia</taxon>
        <taxon>Lophotrochozoa</taxon>
        <taxon>Platyhelminthes</taxon>
        <taxon>Monogenea</taxon>
        <taxon>Monopisthocotylea</taxon>
        <taxon>Dactylogyridea</taxon>
        <taxon>Ancyrocephalidae</taxon>
        <taxon>Cichlidogyrus</taxon>
    </lineage>
</organism>
<comment type="similarity">
    <text evidence="1">Belongs to the SAPS family.</text>
</comment>
<dbReference type="InterPro" id="IPR007587">
    <property type="entry name" value="SAPS"/>
</dbReference>